<gene>
    <name evidence="9" type="primary">MSTN</name>
    <name evidence="9" type="ORF">CDAR_606541</name>
</gene>
<dbReference type="SUPFAM" id="SSF57501">
    <property type="entry name" value="Cystine-knot cytokines"/>
    <property type="match status" value="1"/>
</dbReference>
<keyword evidence="5" id="KW-1015">Disulfide bond</keyword>
<dbReference type="SMART" id="SM00204">
    <property type="entry name" value="TGFB"/>
    <property type="match status" value="1"/>
</dbReference>
<evidence type="ECO:0000259" key="8">
    <source>
        <dbReference type="PROSITE" id="PS51362"/>
    </source>
</evidence>
<dbReference type="Pfam" id="PF00019">
    <property type="entry name" value="TGF_beta"/>
    <property type="match status" value="1"/>
</dbReference>
<evidence type="ECO:0000256" key="5">
    <source>
        <dbReference type="ARBA" id="ARBA00023157"/>
    </source>
</evidence>
<feature type="chain" id="PRO_5043977471" description="TGF-beta family profile domain-containing protein" evidence="7">
    <location>
        <begin position="18"/>
        <end position="264"/>
    </location>
</feature>
<dbReference type="GO" id="GO:0008083">
    <property type="term" value="F:growth factor activity"/>
    <property type="evidence" value="ECO:0007669"/>
    <property type="project" value="UniProtKB-KW"/>
</dbReference>
<proteinExistence type="inferred from homology"/>
<dbReference type="PROSITE" id="PS00250">
    <property type="entry name" value="TGF_BETA_1"/>
    <property type="match status" value="1"/>
</dbReference>
<feature type="signal peptide" evidence="7">
    <location>
        <begin position="1"/>
        <end position="17"/>
    </location>
</feature>
<evidence type="ECO:0000256" key="3">
    <source>
        <dbReference type="ARBA" id="ARBA00022525"/>
    </source>
</evidence>
<dbReference type="InterPro" id="IPR015615">
    <property type="entry name" value="TGF-beta-rel"/>
</dbReference>
<dbReference type="Proteomes" id="UP001054837">
    <property type="component" value="Unassembled WGS sequence"/>
</dbReference>
<evidence type="ECO:0000256" key="2">
    <source>
        <dbReference type="ARBA" id="ARBA00006656"/>
    </source>
</evidence>
<evidence type="ECO:0000313" key="9">
    <source>
        <dbReference type="EMBL" id="GIX93794.1"/>
    </source>
</evidence>
<dbReference type="GO" id="GO:0005615">
    <property type="term" value="C:extracellular space"/>
    <property type="evidence" value="ECO:0007669"/>
    <property type="project" value="TreeGrafter"/>
</dbReference>
<sequence length="264" mass="30099">MLLGCWALLILVSVSTASFEPEDAVEVEILKRKMLAGLGMKSLPDMRLVNTPQTVMRRMQRKYLRSVKRSQRELLSFEPTECQANSHAVFQPEIDSDSRILWARLTFPNSSVAFVSDTLKKWRHDESELLLSIPCHHCCGSKLEVMVKESSEGTRSKRSPCTSQCCRRPLTMDFDELGWDWVVQPKQFQAYFCKGRCTEASDDFDSSHAIMQSILNSKGKKVPRPCCVPKKLRPLDILHYNDKTPPELVVSRQRGMIVKVCACT</sequence>
<comment type="caution">
    <text evidence="9">The sequence shown here is derived from an EMBL/GenBank/DDBJ whole genome shotgun (WGS) entry which is preliminary data.</text>
</comment>
<dbReference type="InterPro" id="IPR029034">
    <property type="entry name" value="Cystine-knot_cytokine"/>
</dbReference>
<keyword evidence="3" id="KW-0964">Secreted</keyword>
<feature type="domain" description="TGF-beta family profile" evidence="8">
    <location>
        <begin position="155"/>
        <end position="264"/>
    </location>
</feature>
<dbReference type="AlphaFoldDB" id="A0AAV4PD19"/>
<organism evidence="9 10">
    <name type="scientific">Caerostris darwini</name>
    <dbReference type="NCBI Taxonomy" id="1538125"/>
    <lineage>
        <taxon>Eukaryota</taxon>
        <taxon>Metazoa</taxon>
        <taxon>Ecdysozoa</taxon>
        <taxon>Arthropoda</taxon>
        <taxon>Chelicerata</taxon>
        <taxon>Arachnida</taxon>
        <taxon>Araneae</taxon>
        <taxon>Araneomorphae</taxon>
        <taxon>Entelegynae</taxon>
        <taxon>Araneoidea</taxon>
        <taxon>Araneidae</taxon>
        <taxon>Caerostris</taxon>
    </lineage>
</organism>
<evidence type="ECO:0000256" key="7">
    <source>
        <dbReference type="SAM" id="SignalP"/>
    </source>
</evidence>
<dbReference type="PROSITE" id="PS51362">
    <property type="entry name" value="TGF_BETA_2"/>
    <property type="match status" value="1"/>
</dbReference>
<dbReference type="PANTHER" id="PTHR11848:SF119">
    <property type="entry name" value="TGF-BETA FAMILY PROFILE DOMAIN-CONTAINING PROTEIN"/>
    <property type="match status" value="1"/>
</dbReference>
<evidence type="ECO:0000256" key="1">
    <source>
        <dbReference type="ARBA" id="ARBA00004613"/>
    </source>
</evidence>
<name>A0AAV4PD19_9ARAC</name>
<reference evidence="9 10" key="1">
    <citation type="submission" date="2021-06" db="EMBL/GenBank/DDBJ databases">
        <title>Caerostris darwini draft genome.</title>
        <authorList>
            <person name="Kono N."/>
            <person name="Arakawa K."/>
        </authorList>
    </citation>
    <scope>NUCLEOTIDE SEQUENCE [LARGE SCALE GENOMIC DNA]</scope>
</reference>
<dbReference type="EMBL" id="BPLQ01002541">
    <property type="protein sequence ID" value="GIX93794.1"/>
    <property type="molecule type" value="Genomic_DNA"/>
</dbReference>
<evidence type="ECO:0000256" key="6">
    <source>
        <dbReference type="RuleBase" id="RU000354"/>
    </source>
</evidence>
<dbReference type="InterPro" id="IPR001839">
    <property type="entry name" value="TGF-b_C"/>
</dbReference>
<keyword evidence="10" id="KW-1185">Reference proteome</keyword>
<dbReference type="GO" id="GO:0005125">
    <property type="term" value="F:cytokine activity"/>
    <property type="evidence" value="ECO:0007669"/>
    <property type="project" value="TreeGrafter"/>
</dbReference>
<keyword evidence="7" id="KW-0732">Signal</keyword>
<protein>
    <recommendedName>
        <fullName evidence="8">TGF-beta family profile domain-containing protein</fullName>
    </recommendedName>
</protein>
<dbReference type="Gene3D" id="2.10.90.10">
    <property type="entry name" value="Cystine-knot cytokines"/>
    <property type="match status" value="1"/>
</dbReference>
<comment type="similarity">
    <text evidence="2 6">Belongs to the TGF-beta family.</text>
</comment>
<dbReference type="InterPro" id="IPR017948">
    <property type="entry name" value="TGFb_CS"/>
</dbReference>
<comment type="subcellular location">
    <subcellularLocation>
        <location evidence="1">Secreted</location>
    </subcellularLocation>
</comment>
<dbReference type="PANTHER" id="PTHR11848">
    <property type="entry name" value="TGF-BETA FAMILY"/>
    <property type="match status" value="1"/>
</dbReference>
<keyword evidence="4 6" id="KW-0339">Growth factor</keyword>
<evidence type="ECO:0000313" key="10">
    <source>
        <dbReference type="Proteomes" id="UP001054837"/>
    </source>
</evidence>
<evidence type="ECO:0000256" key="4">
    <source>
        <dbReference type="ARBA" id="ARBA00023030"/>
    </source>
</evidence>
<accession>A0AAV4PD19</accession>